<name>A0ABV7VLS1_9PROT</name>
<dbReference type="InterPro" id="IPR036412">
    <property type="entry name" value="HAD-like_sf"/>
</dbReference>
<evidence type="ECO:0000313" key="4">
    <source>
        <dbReference type="EMBL" id="MFC3677506.1"/>
    </source>
</evidence>
<dbReference type="Gene3D" id="1.10.150.240">
    <property type="entry name" value="Putative phosphatase, domain 2"/>
    <property type="match status" value="1"/>
</dbReference>
<gene>
    <name evidence="4" type="ORF">ACFOOQ_18270</name>
</gene>
<organism evidence="4 5">
    <name type="scientific">Ferrovibrio xuzhouensis</name>
    <dbReference type="NCBI Taxonomy" id="1576914"/>
    <lineage>
        <taxon>Bacteria</taxon>
        <taxon>Pseudomonadati</taxon>
        <taxon>Pseudomonadota</taxon>
        <taxon>Alphaproteobacteria</taxon>
        <taxon>Rhodospirillales</taxon>
        <taxon>Rhodospirillaceae</taxon>
        <taxon>Ferrovibrio</taxon>
    </lineage>
</organism>
<dbReference type="EMBL" id="JBHRYJ010000004">
    <property type="protein sequence ID" value="MFC3677506.1"/>
    <property type="molecule type" value="Genomic_DNA"/>
</dbReference>
<keyword evidence="2 3" id="KW-0378">Hydrolase</keyword>
<dbReference type="PANTHER" id="PTHR43316:SF3">
    <property type="entry name" value="HALOACID DEHALOGENASE, TYPE II (AFU_ORTHOLOGUE AFUA_2G07750)-RELATED"/>
    <property type="match status" value="1"/>
</dbReference>
<dbReference type="InterPro" id="IPR023214">
    <property type="entry name" value="HAD_sf"/>
</dbReference>
<evidence type="ECO:0000256" key="1">
    <source>
        <dbReference type="ARBA" id="ARBA00008106"/>
    </source>
</evidence>
<dbReference type="PANTHER" id="PTHR43316">
    <property type="entry name" value="HYDROLASE, HALOACID DELAHOGENASE-RELATED"/>
    <property type="match status" value="1"/>
</dbReference>
<dbReference type="Pfam" id="PF00702">
    <property type="entry name" value="Hydrolase"/>
    <property type="match status" value="1"/>
</dbReference>
<reference evidence="5" key="1">
    <citation type="journal article" date="2019" name="Int. J. Syst. Evol. Microbiol.">
        <title>The Global Catalogue of Microorganisms (GCM) 10K type strain sequencing project: providing services to taxonomists for standard genome sequencing and annotation.</title>
        <authorList>
            <consortium name="The Broad Institute Genomics Platform"/>
            <consortium name="The Broad Institute Genome Sequencing Center for Infectious Disease"/>
            <person name="Wu L."/>
            <person name="Ma J."/>
        </authorList>
    </citation>
    <scope>NUCLEOTIDE SEQUENCE [LARGE SCALE GENOMIC DNA]</scope>
    <source>
        <strain evidence="5">KCTC 42182</strain>
    </source>
</reference>
<sequence length="229" mass="25216">MTKAPSGIKACFFDAYGTLFDVNAAARALATELGDKWQPMAEMWRNKQLNYSWLRSLMGRHADFWQLTGDALDFTMEAHGVRDAGLRQRLMDLYFNLACFPEVPAMLQSLKRAGLITGILSNGSPAMLEAACKTAGLDGLLDHVLSVEDVGIFKPDMRIYQLVTDKLDLPASAVAFHSSNGWDIHGGKTFGFYSIWINRSGQPQERLPNPPDVILKDLAEVPRVVGAAA</sequence>
<dbReference type="NCBIfam" id="TIGR01493">
    <property type="entry name" value="HAD-SF-IA-v2"/>
    <property type="match status" value="1"/>
</dbReference>
<comment type="function">
    <text evidence="3">Catalyzes the hydrolytic dehalogenation of small (S)-2-haloalkanoic acids to yield the corresponding (R)-2-hydroxyalkanoic acids.</text>
</comment>
<protein>
    <recommendedName>
        <fullName evidence="3">(S)-2-haloacid dehalogenase</fullName>
        <ecNumber evidence="3">3.8.1.2</ecNumber>
    </recommendedName>
    <alternativeName>
        <fullName evidence="3">2-haloalkanoic acid dehalogenase</fullName>
    </alternativeName>
    <alternativeName>
        <fullName evidence="3">Halocarboxylic acid halidohydrolase</fullName>
    </alternativeName>
    <alternativeName>
        <fullName evidence="3">L-2-haloacid dehalogenase</fullName>
    </alternativeName>
</protein>
<dbReference type="InterPro" id="IPR006439">
    <property type="entry name" value="HAD-SF_hydro_IA"/>
</dbReference>
<dbReference type="PRINTS" id="PR00413">
    <property type="entry name" value="HADHALOGNASE"/>
</dbReference>
<proteinExistence type="inferred from homology"/>
<dbReference type="EC" id="3.8.1.2" evidence="3"/>
<dbReference type="Proteomes" id="UP001595711">
    <property type="component" value="Unassembled WGS sequence"/>
</dbReference>
<keyword evidence="5" id="KW-1185">Reference proteome</keyword>
<accession>A0ABV7VLS1</accession>
<evidence type="ECO:0000313" key="5">
    <source>
        <dbReference type="Proteomes" id="UP001595711"/>
    </source>
</evidence>
<dbReference type="InterPro" id="IPR051540">
    <property type="entry name" value="S-2-haloacid_dehalogenase"/>
</dbReference>
<comment type="similarity">
    <text evidence="1 3">Belongs to the HAD-like hydrolase superfamily. S-2-haloalkanoic acid dehalogenase family.</text>
</comment>
<dbReference type="CDD" id="cd02588">
    <property type="entry name" value="HAD_L2-DEX"/>
    <property type="match status" value="1"/>
</dbReference>
<dbReference type="RefSeq" id="WP_379729051.1">
    <property type="nucleotide sequence ID" value="NZ_JBHRYJ010000004.1"/>
</dbReference>
<comment type="caution">
    <text evidence="4">The sequence shown here is derived from an EMBL/GenBank/DDBJ whole genome shotgun (WGS) entry which is preliminary data.</text>
</comment>
<evidence type="ECO:0000256" key="2">
    <source>
        <dbReference type="ARBA" id="ARBA00022801"/>
    </source>
</evidence>
<dbReference type="Gene3D" id="3.40.50.1000">
    <property type="entry name" value="HAD superfamily/HAD-like"/>
    <property type="match status" value="1"/>
</dbReference>
<dbReference type="InterPro" id="IPR023198">
    <property type="entry name" value="PGP-like_dom2"/>
</dbReference>
<evidence type="ECO:0000256" key="3">
    <source>
        <dbReference type="RuleBase" id="RU368077"/>
    </source>
</evidence>
<dbReference type="NCBIfam" id="TIGR01428">
    <property type="entry name" value="HAD_type_II"/>
    <property type="match status" value="1"/>
</dbReference>
<dbReference type="InterPro" id="IPR006328">
    <property type="entry name" value="2-HAD"/>
</dbReference>
<dbReference type="SFLD" id="SFLDF00045">
    <property type="entry name" value="2-haloacid_dehalogenase"/>
    <property type="match status" value="1"/>
</dbReference>
<dbReference type="SUPFAM" id="SSF56784">
    <property type="entry name" value="HAD-like"/>
    <property type="match status" value="1"/>
</dbReference>
<dbReference type="SFLD" id="SFLDS00003">
    <property type="entry name" value="Haloacid_Dehalogenase"/>
    <property type="match status" value="1"/>
</dbReference>
<dbReference type="SFLD" id="SFLDG01129">
    <property type="entry name" value="C1.5:_HAD__Beta-PGM__Phosphata"/>
    <property type="match status" value="1"/>
</dbReference>
<comment type="catalytic activity">
    <reaction evidence="3">
        <text>an (S)-2-haloacid + H2O = a (2R)-2-hydroxycarboxylate + a halide anion + H(+)</text>
        <dbReference type="Rhea" id="RHEA:11192"/>
        <dbReference type="ChEBI" id="CHEBI:15377"/>
        <dbReference type="ChEBI" id="CHEBI:15378"/>
        <dbReference type="ChEBI" id="CHEBI:16042"/>
        <dbReference type="ChEBI" id="CHEBI:58314"/>
        <dbReference type="ChEBI" id="CHEBI:137405"/>
        <dbReference type="EC" id="3.8.1.2"/>
    </reaction>
</comment>
<dbReference type="SFLD" id="SFLDG01135">
    <property type="entry name" value="C1.5.6:_HAD__Beta-PGM__Phospha"/>
    <property type="match status" value="1"/>
</dbReference>